<dbReference type="GO" id="GO:0003729">
    <property type="term" value="F:mRNA binding"/>
    <property type="evidence" value="ECO:0007669"/>
    <property type="project" value="TreeGrafter"/>
</dbReference>
<name>A0AAU7CM54_9BACT</name>
<dbReference type="Pfam" id="PF00076">
    <property type="entry name" value="RRM_1"/>
    <property type="match status" value="1"/>
</dbReference>
<organism evidence="3">
    <name type="scientific">Singulisphaera sp. Ch08</name>
    <dbReference type="NCBI Taxonomy" id="3120278"/>
    <lineage>
        <taxon>Bacteria</taxon>
        <taxon>Pseudomonadati</taxon>
        <taxon>Planctomycetota</taxon>
        <taxon>Planctomycetia</taxon>
        <taxon>Isosphaerales</taxon>
        <taxon>Isosphaeraceae</taxon>
        <taxon>Singulisphaera</taxon>
    </lineage>
</organism>
<accession>A0AAU7CM54</accession>
<dbReference type="SMART" id="SM00360">
    <property type="entry name" value="RRM"/>
    <property type="match status" value="1"/>
</dbReference>
<dbReference type="InterPro" id="IPR035979">
    <property type="entry name" value="RBD_domain_sf"/>
</dbReference>
<dbReference type="InterPro" id="IPR012677">
    <property type="entry name" value="Nucleotide-bd_a/b_plait_sf"/>
</dbReference>
<dbReference type="InterPro" id="IPR050502">
    <property type="entry name" value="Euk_RNA-bind_prot"/>
</dbReference>
<dbReference type="RefSeq" id="WP_406699349.1">
    <property type="nucleotide sequence ID" value="NZ_CP155447.1"/>
</dbReference>
<dbReference type="SUPFAM" id="SSF54928">
    <property type="entry name" value="RNA-binding domain, RBD"/>
    <property type="match status" value="1"/>
</dbReference>
<feature type="domain" description="RRM" evidence="2">
    <location>
        <begin position="1"/>
        <end position="79"/>
    </location>
</feature>
<sequence length="98" mass="10506">MMIYVGNLDYTVTSDDLRALFDPLGAVTLAEVQVKSRTGQSRGFGMVEMPSDSEAKAAIAALNGAEHRDRKLTVNESRPRRTVRDLYAGGGWFGGGAG</sequence>
<evidence type="ECO:0000259" key="2">
    <source>
        <dbReference type="PROSITE" id="PS50102"/>
    </source>
</evidence>
<keyword evidence="1" id="KW-0694">RNA-binding</keyword>
<proteinExistence type="predicted"/>
<gene>
    <name evidence="3" type="ORF">V5E97_10800</name>
</gene>
<protein>
    <submittedName>
        <fullName evidence="3">RNA-binding protein</fullName>
    </submittedName>
</protein>
<reference evidence="3" key="1">
    <citation type="submission" date="2024-05" db="EMBL/GenBank/DDBJ databases">
        <title>Planctomycetes of the genus Singulisphaera possess chitinolytic capabilities.</title>
        <authorList>
            <person name="Ivanova A."/>
        </authorList>
    </citation>
    <scope>NUCLEOTIDE SEQUENCE</scope>
    <source>
        <strain evidence="3">Ch08T</strain>
    </source>
</reference>
<dbReference type="PROSITE" id="PS50102">
    <property type="entry name" value="RRM"/>
    <property type="match status" value="1"/>
</dbReference>
<evidence type="ECO:0000256" key="1">
    <source>
        <dbReference type="ARBA" id="ARBA00022884"/>
    </source>
</evidence>
<dbReference type="InterPro" id="IPR000504">
    <property type="entry name" value="RRM_dom"/>
</dbReference>
<dbReference type="EMBL" id="CP155447">
    <property type="protein sequence ID" value="XBH06499.1"/>
    <property type="molecule type" value="Genomic_DNA"/>
</dbReference>
<dbReference type="PANTHER" id="PTHR48025:SF1">
    <property type="entry name" value="RRM DOMAIN-CONTAINING PROTEIN"/>
    <property type="match status" value="1"/>
</dbReference>
<dbReference type="Gene3D" id="3.30.70.330">
    <property type="match status" value="1"/>
</dbReference>
<dbReference type="AlphaFoldDB" id="A0AAU7CM54"/>
<evidence type="ECO:0000313" key="3">
    <source>
        <dbReference type="EMBL" id="XBH06499.1"/>
    </source>
</evidence>
<dbReference type="PANTHER" id="PTHR48025">
    <property type="entry name" value="OS02G0815200 PROTEIN"/>
    <property type="match status" value="1"/>
</dbReference>